<protein>
    <submittedName>
        <fullName evidence="2">Uncharacterized protein</fullName>
    </submittedName>
</protein>
<dbReference type="EMBL" id="JAPKHW010000056">
    <property type="protein sequence ID" value="MCX4151509.1"/>
    <property type="molecule type" value="Genomic_DNA"/>
</dbReference>
<gene>
    <name evidence="2" type="ORF">NIE36_40050</name>
    <name evidence="1" type="ORF">OSB80_40145</name>
</gene>
<dbReference type="Proteomes" id="UP001242288">
    <property type="component" value="Unassembled WGS sequence"/>
</dbReference>
<keyword evidence="3" id="KW-1185">Reference proteome</keyword>
<reference evidence="2" key="1">
    <citation type="submission" date="2022-06" db="EMBL/GenBank/DDBJ databases">
        <title>PHB producers.</title>
        <authorList>
            <person name="Besaury L."/>
        </authorList>
    </citation>
    <scope>NUCLEOTIDE SEQUENCE</scope>
    <source>
        <strain evidence="2 3">SEWS6</strain>
    </source>
</reference>
<dbReference type="EMBL" id="JAMXWF010000056">
    <property type="protein sequence ID" value="MDQ6413322.1"/>
    <property type="molecule type" value="Genomic_DNA"/>
</dbReference>
<organism evidence="2 4">
    <name type="scientific">Paraburkholderia madseniana</name>
    <dbReference type="NCBI Taxonomy" id="2599607"/>
    <lineage>
        <taxon>Bacteria</taxon>
        <taxon>Pseudomonadati</taxon>
        <taxon>Pseudomonadota</taxon>
        <taxon>Betaproteobacteria</taxon>
        <taxon>Burkholderiales</taxon>
        <taxon>Burkholderiaceae</taxon>
        <taxon>Paraburkholderia</taxon>
    </lineage>
</organism>
<evidence type="ECO:0000313" key="1">
    <source>
        <dbReference type="EMBL" id="MCX4151509.1"/>
    </source>
</evidence>
<dbReference type="AlphaFoldDB" id="A0AAP5BMH3"/>
<proteinExistence type="predicted"/>
<accession>A0AAP5BMH3</accession>
<name>A0AAP5BMH3_9BURK</name>
<evidence type="ECO:0000313" key="2">
    <source>
        <dbReference type="EMBL" id="MDQ6413322.1"/>
    </source>
</evidence>
<sequence>MSAYPELLDCASVLNAEGIATVVPEPEDEVVQQLSLFEFETFKRRVSFAHLRKIRDPRTYGVLAVNVDRHGILNYVGPNTFAEIAVAFAQSKKIFLLQNVPEAYHDELSAWRATPLLGRLDRLIATFREDCMVEDPQARLFD</sequence>
<evidence type="ECO:0000313" key="4">
    <source>
        <dbReference type="Proteomes" id="UP001242288"/>
    </source>
</evidence>
<dbReference type="Proteomes" id="UP001209412">
    <property type="component" value="Unassembled WGS sequence"/>
</dbReference>
<evidence type="ECO:0000313" key="3">
    <source>
        <dbReference type="Proteomes" id="UP001209412"/>
    </source>
</evidence>
<comment type="caution">
    <text evidence="2">The sequence shown here is derived from an EMBL/GenBank/DDBJ whole genome shotgun (WGS) entry which is preliminary data.</text>
</comment>
<dbReference type="RefSeq" id="WP_266261733.1">
    <property type="nucleotide sequence ID" value="NZ_JAMXWF010000056.1"/>
</dbReference>